<dbReference type="InterPro" id="IPR027417">
    <property type="entry name" value="P-loop_NTPase"/>
</dbReference>
<dbReference type="InterPro" id="IPR009022">
    <property type="entry name" value="EFG_III"/>
</dbReference>
<comment type="similarity">
    <text evidence="7">Belongs to the GTP-binding elongation factor family. EF-G/EF-2 subfamily.</text>
</comment>
<dbReference type="Pfam" id="PF14492">
    <property type="entry name" value="EFG_III"/>
    <property type="match status" value="1"/>
</dbReference>
<gene>
    <name evidence="9" type="ORF">TeGR_g13482</name>
</gene>
<dbReference type="Pfam" id="PF00679">
    <property type="entry name" value="EFG_C"/>
    <property type="match status" value="1"/>
</dbReference>
<dbReference type="Gene3D" id="2.40.30.10">
    <property type="entry name" value="Translation factors"/>
    <property type="match status" value="1"/>
</dbReference>
<dbReference type="InterPro" id="IPR000795">
    <property type="entry name" value="T_Tr_GTP-bd_dom"/>
</dbReference>
<dbReference type="NCBIfam" id="NF009381">
    <property type="entry name" value="PRK12740.1-5"/>
    <property type="match status" value="1"/>
</dbReference>
<dbReference type="InterPro" id="IPR035647">
    <property type="entry name" value="EFG_III/V"/>
</dbReference>
<dbReference type="InterPro" id="IPR004540">
    <property type="entry name" value="Transl_elong_EFG/EF2"/>
</dbReference>
<evidence type="ECO:0000256" key="4">
    <source>
        <dbReference type="ARBA" id="ARBA00022768"/>
    </source>
</evidence>
<dbReference type="PROSITE" id="PS51722">
    <property type="entry name" value="G_TR_2"/>
    <property type="match status" value="1"/>
</dbReference>
<dbReference type="InterPro" id="IPR047872">
    <property type="entry name" value="EFG_IV"/>
</dbReference>
<protein>
    <recommendedName>
        <fullName evidence="7">Elongation factor G, mitochondrial</fullName>
        <shortName evidence="7">EF-Gmt</shortName>
    </recommendedName>
    <alternativeName>
        <fullName evidence="7">Elongation factor G 1, mitochondrial</fullName>
        <shortName evidence="7">mEF-G 1</shortName>
    </alternativeName>
    <alternativeName>
        <fullName evidence="7">Elongation factor G1</fullName>
    </alternativeName>
</protein>
<keyword evidence="7" id="KW-0496">Mitochondrion</keyword>
<dbReference type="InterPro" id="IPR009000">
    <property type="entry name" value="Transl_B-barrel_sf"/>
</dbReference>
<accession>A0ABQ6MM82</accession>
<dbReference type="PANTHER" id="PTHR43636">
    <property type="entry name" value="ELONGATION FACTOR G, MITOCHONDRIAL"/>
    <property type="match status" value="1"/>
</dbReference>
<feature type="binding site" evidence="7">
    <location>
        <begin position="169"/>
        <end position="172"/>
    </location>
    <ligand>
        <name>GTP</name>
        <dbReference type="ChEBI" id="CHEBI:37565"/>
    </ligand>
</feature>
<dbReference type="CDD" id="cd01434">
    <property type="entry name" value="EFG_mtEFG1_IV"/>
    <property type="match status" value="1"/>
</dbReference>
<evidence type="ECO:0000313" key="9">
    <source>
        <dbReference type="EMBL" id="GMI28978.1"/>
    </source>
</evidence>
<dbReference type="Pfam" id="PF03764">
    <property type="entry name" value="EFG_IV"/>
    <property type="match status" value="1"/>
</dbReference>
<comment type="pathway">
    <text evidence="7">Protein biosynthesis; polypeptide chain elongation.</text>
</comment>
<comment type="function">
    <text evidence="7">Mitochondrial GTPase that catalyzes the GTP-dependent ribosomal translocation step during translation elongation. During this step, the ribosome changes from the pre-translocational (PRE) to the post-translocational (POST) state as the newly formed A-site-bound peptidyl-tRNA and P-site-bound deacylated tRNA move to the P and E sites, respectively. Catalyzes the coordinated movement of the two tRNA molecules, the mRNA and conformational changes in the ribosome.</text>
</comment>
<dbReference type="InterPro" id="IPR004161">
    <property type="entry name" value="EFTu-like_2"/>
</dbReference>
<dbReference type="NCBIfam" id="TIGR00231">
    <property type="entry name" value="small_GTP"/>
    <property type="match status" value="1"/>
</dbReference>
<dbReference type="SUPFAM" id="SSF52540">
    <property type="entry name" value="P-loop containing nucleoside triphosphate hydrolases"/>
    <property type="match status" value="1"/>
</dbReference>
<feature type="domain" description="Tr-type G" evidence="8">
    <location>
        <begin position="39"/>
        <end position="316"/>
    </location>
</feature>
<dbReference type="Gene3D" id="3.40.50.300">
    <property type="entry name" value="P-loop containing nucleotide triphosphate hydrolases"/>
    <property type="match status" value="1"/>
</dbReference>
<evidence type="ECO:0000256" key="6">
    <source>
        <dbReference type="ARBA" id="ARBA00023134"/>
    </source>
</evidence>
<comment type="similarity">
    <text evidence="2">Belongs to the TRAFAC class translation factor GTPase superfamily. Classic translation factor GTPase family. EF-G/EF-2 subfamily.</text>
</comment>
<evidence type="ECO:0000259" key="8">
    <source>
        <dbReference type="PROSITE" id="PS51722"/>
    </source>
</evidence>
<comment type="caution">
    <text evidence="9">The sequence shown here is derived from an EMBL/GenBank/DDBJ whole genome shotgun (WGS) entry which is preliminary data.</text>
</comment>
<reference evidence="9 10" key="1">
    <citation type="journal article" date="2023" name="Commun. Biol.">
        <title>Genome analysis of Parmales, the sister group of diatoms, reveals the evolutionary specialization of diatoms from phago-mixotrophs to photoautotrophs.</title>
        <authorList>
            <person name="Ban H."/>
            <person name="Sato S."/>
            <person name="Yoshikawa S."/>
            <person name="Yamada K."/>
            <person name="Nakamura Y."/>
            <person name="Ichinomiya M."/>
            <person name="Sato N."/>
            <person name="Blanc-Mathieu R."/>
            <person name="Endo H."/>
            <person name="Kuwata A."/>
            <person name="Ogata H."/>
        </authorList>
    </citation>
    <scope>NUCLEOTIDE SEQUENCE [LARGE SCALE GENOMIC DNA]</scope>
</reference>
<dbReference type="SUPFAM" id="SSF54980">
    <property type="entry name" value="EF-G C-terminal domain-like"/>
    <property type="match status" value="2"/>
</dbReference>
<dbReference type="InterPro" id="IPR020568">
    <property type="entry name" value="Ribosomal_Su5_D2-typ_SF"/>
</dbReference>
<dbReference type="CDD" id="cd04091">
    <property type="entry name" value="mtEFG1_II_like"/>
    <property type="match status" value="1"/>
</dbReference>
<feature type="binding site" evidence="7">
    <location>
        <begin position="48"/>
        <end position="55"/>
    </location>
    <ligand>
        <name>GTP</name>
        <dbReference type="ChEBI" id="CHEBI:37565"/>
    </ligand>
</feature>
<evidence type="ECO:0000256" key="1">
    <source>
        <dbReference type="ARBA" id="ARBA00004229"/>
    </source>
</evidence>
<dbReference type="HAMAP" id="MF_00054_B">
    <property type="entry name" value="EF_G_EF_2_B"/>
    <property type="match status" value="1"/>
</dbReference>
<keyword evidence="6 7" id="KW-0342">GTP-binding</keyword>
<dbReference type="InterPro" id="IPR014721">
    <property type="entry name" value="Ribsml_uS5_D2-typ_fold_subgr"/>
</dbReference>
<dbReference type="CDD" id="cd01886">
    <property type="entry name" value="EF-G"/>
    <property type="match status" value="1"/>
</dbReference>
<keyword evidence="5 7" id="KW-0648">Protein biosynthesis</keyword>
<dbReference type="Gene3D" id="3.30.230.10">
    <property type="match status" value="1"/>
</dbReference>
<organism evidence="9 10">
    <name type="scientific">Tetraparma gracilis</name>
    <dbReference type="NCBI Taxonomy" id="2962635"/>
    <lineage>
        <taxon>Eukaryota</taxon>
        <taxon>Sar</taxon>
        <taxon>Stramenopiles</taxon>
        <taxon>Ochrophyta</taxon>
        <taxon>Bolidophyceae</taxon>
        <taxon>Parmales</taxon>
        <taxon>Triparmaceae</taxon>
        <taxon>Tetraparma</taxon>
    </lineage>
</organism>
<dbReference type="Pfam" id="PF00009">
    <property type="entry name" value="GTP_EFTU"/>
    <property type="match status" value="1"/>
</dbReference>
<dbReference type="PRINTS" id="PR00315">
    <property type="entry name" value="ELONGATNFCT"/>
</dbReference>
<dbReference type="SUPFAM" id="SSF50447">
    <property type="entry name" value="Translation proteins"/>
    <property type="match status" value="1"/>
</dbReference>
<dbReference type="PROSITE" id="PS00301">
    <property type="entry name" value="G_TR_1"/>
    <property type="match status" value="1"/>
</dbReference>
<dbReference type="EMBL" id="BRYB01001582">
    <property type="protein sequence ID" value="GMI28978.1"/>
    <property type="molecule type" value="Genomic_DNA"/>
</dbReference>
<dbReference type="Pfam" id="PF03144">
    <property type="entry name" value="GTP_EFTU_D2"/>
    <property type="match status" value="1"/>
</dbReference>
<dbReference type="SMART" id="SM00889">
    <property type="entry name" value="EFG_IV"/>
    <property type="match status" value="1"/>
</dbReference>
<sequence length="735" mass="80687">MLRLLSSPLSRGLSLAPARPLQGNLLRSLSAVASNADKSVMRNIGISAHIDSGKTTLTERILFYTGRINAIHDVRGKDGVGAKMDSMDLEREKGITIQSAATFCKWGDNHINIIDTPGHVDFTIEVERALRVLDGGVLVLCGVSGVQSQSLTVDRQMKRYNVPRVAFINKLDRQGSNPDKVINDLRSQLKLNAAAIQLPVGLEGEHKGLIDIVAMKQYIFEGDHGEKIATSDIPAEYSAAVEEARAELLERVADVDDEVAELFLMEEEVPEETLRAAIRRATISCQFVPVCMGSAYKNKGVQTLLDNVISYLPNPSEKKNYALDLDNNEAEVEVISDDTKPLIALAFKLEETKFGQLSYMRVYQGTLTKGAYIFNAKTGKKFKVPRIVRMHSDDMEDIQSAGSGEVVAMFGVDCSSMDSFTDGKGPNLAMTSMYVPEPVMSLMVVPDKNSKQTNFAKAMAKFSKEDPTLRITSDEQTSQTVLSGMGELHLEVYIERLKREYEVNCEVGNPSVNYKEAITMPTDFSYTHKKQTGGSGQYAKVVGKIVPLDEDAEETFVFQNDCIGTNIPPEYIKSCEKGAEDAAAKGGLVGQEVSGMKVIIEDGQAHAVDSSDMAFRICTAAAVREAMTRAQPKILEPVMKLEVEAPTEFQGAIVSGLNQRMGLIQSSDPSADGSGVNIVCDVPLAQMFGYSTALRSITQGKGEFTMEYSSHQQVNRDQMETLIKEYKIEREKEQK</sequence>
<dbReference type="InterPro" id="IPR005517">
    <property type="entry name" value="Transl_elong_EFG/EF2_IV"/>
</dbReference>
<evidence type="ECO:0000256" key="3">
    <source>
        <dbReference type="ARBA" id="ARBA00022741"/>
    </source>
</evidence>
<proteinExistence type="inferred from homology"/>
<keyword evidence="4 7" id="KW-0251">Elongation factor</keyword>
<dbReference type="SUPFAM" id="SSF54211">
    <property type="entry name" value="Ribosomal protein S5 domain 2-like"/>
    <property type="match status" value="1"/>
</dbReference>
<comment type="subcellular location">
    <subcellularLocation>
        <location evidence="7">Mitochondrion</location>
    </subcellularLocation>
    <subcellularLocation>
        <location evidence="1">Plastid</location>
        <location evidence="1">Chloroplast</location>
    </subcellularLocation>
</comment>
<keyword evidence="3 7" id="KW-0547">Nucleotide-binding</keyword>
<evidence type="ECO:0000313" key="10">
    <source>
        <dbReference type="Proteomes" id="UP001165060"/>
    </source>
</evidence>
<feature type="binding site" evidence="7">
    <location>
        <begin position="115"/>
        <end position="119"/>
    </location>
    <ligand>
        <name>GTP</name>
        <dbReference type="ChEBI" id="CHEBI:37565"/>
    </ligand>
</feature>
<dbReference type="InterPro" id="IPR031157">
    <property type="entry name" value="G_TR_CS"/>
</dbReference>
<dbReference type="InterPro" id="IPR000640">
    <property type="entry name" value="EFG_V-like"/>
</dbReference>
<dbReference type="Gene3D" id="3.30.70.240">
    <property type="match status" value="1"/>
</dbReference>
<dbReference type="Proteomes" id="UP001165060">
    <property type="component" value="Unassembled WGS sequence"/>
</dbReference>
<dbReference type="CDD" id="cd16262">
    <property type="entry name" value="EFG_III"/>
    <property type="match status" value="1"/>
</dbReference>
<dbReference type="InterPro" id="IPR005225">
    <property type="entry name" value="Small_GTP-bd"/>
</dbReference>
<dbReference type="Gene3D" id="3.30.70.870">
    <property type="entry name" value="Elongation Factor G (Translational Gtpase), domain 3"/>
    <property type="match status" value="1"/>
</dbReference>
<dbReference type="InterPro" id="IPR041095">
    <property type="entry name" value="EFG_II"/>
</dbReference>
<dbReference type="NCBIfam" id="TIGR00484">
    <property type="entry name" value="EF-G"/>
    <property type="match status" value="1"/>
</dbReference>
<evidence type="ECO:0000256" key="5">
    <source>
        <dbReference type="ARBA" id="ARBA00022917"/>
    </source>
</evidence>
<evidence type="ECO:0000256" key="7">
    <source>
        <dbReference type="HAMAP-Rule" id="MF_03061"/>
    </source>
</evidence>
<dbReference type="SMART" id="SM00838">
    <property type="entry name" value="EFG_C"/>
    <property type="match status" value="1"/>
</dbReference>
<name>A0ABQ6MM82_9STRA</name>
<keyword evidence="10" id="KW-1185">Reference proteome</keyword>
<dbReference type="PANTHER" id="PTHR43636:SF2">
    <property type="entry name" value="ELONGATION FACTOR G, MITOCHONDRIAL"/>
    <property type="match status" value="1"/>
</dbReference>
<evidence type="ECO:0000256" key="2">
    <source>
        <dbReference type="ARBA" id="ARBA00005870"/>
    </source>
</evidence>